<keyword evidence="3" id="KW-1185">Reference proteome</keyword>
<reference evidence="2 3" key="1">
    <citation type="submission" date="2018-06" db="EMBL/GenBank/DDBJ databases">
        <title>Comparative genomics reveals the genomic features of Rhizophagus irregularis, R. cerebriforme, R. diaphanum and Gigaspora rosea, and their symbiotic lifestyle signature.</title>
        <authorList>
            <person name="Morin E."/>
            <person name="San Clemente H."/>
            <person name="Chen E.C.H."/>
            <person name="De La Providencia I."/>
            <person name="Hainaut M."/>
            <person name="Kuo A."/>
            <person name="Kohler A."/>
            <person name="Murat C."/>
            <person name="Tang N."/>
            <person name="Roy S."/>
            <person name="Loubradou J."/>
            <person name="Henrissat B."/>
            <person name="Grigoriev I.V."/>
            <person name="Corradi N."/>
            <person name="Roux C."/>
            <person name="Martin F.M."/>
        </authorList>
    </citation>
    <scope>NUCLEOTIDE SEQUENCE [LARGE SCALE GENOMIC DNA]</scope>
    <source>
        <strain evidence="2 3">DAOM 194757</strain>
    </source>
</reference>
<dbReference type="AlphaFoldDB" id="A0A397W4X9"/>
<name>A0A397W4X9_9GLOM</name>
<dbReference type="Proteomes" id="UP000266673">
    <property type="component" value="Unassembled WGS sequence"/>
</dbReference>
<organism evidence="2 3">
    <name type="scientific">Gigaspora rosea</name>
    <dbReference type="NCBI Taxonomy" id="44941"/>
    <lineage>
        <taxon>Eukaryota</taxon>
        <taxon>Fungi</taxon>
        <taxon>Fungi incertae sedis</taxon>
        <taxon>Mucoromycota</taxon>
        <taxon>Glomeromycotina</taxon>
        <taxon>Glomeromycetes</taxon>
        <taxon>Diversisporales</taxon>
        <taxon>Gigasporaceae</taxon>
        <taxon>Gigaspora</taxon>
    </lineage>
</organism>
<proteinExistence type="predicted"/>
<keyword evidence="1" id="KW-0812">Transmembrane</keyword>
<feature type="transmembrane region" description="Helical" evidence="1">
    <location>
        <begin position="27"/>
        <end position="45"/>
    </location>
</feature>
<dbReference type="EMBL" id="QKWP01000029">
    <property type="protein sequence ID" value="RIB29790.1"/>
    <property type="molecule type" value="Genomic_DNA"/>
</dbReference>
<keyword evidence="1" id="KW-1133">Transmembrane helix</keyword>
<keyword evidence="1" id="KW-0472">Membrane</keyword>
<protein>
    <submittedName>
        <fullName evidence="2">Uncharacterized protein</fullName>
    </submittedName>
</protein>
<sequence>MIKLKFTRNLRAVSCLISRKFSKSSSAYIFVTLLHILNASINFFFNDSSMSSLGSIPSNFARSMIASFVRL</sequence>
<gene>
    <name evidence="2" type="ORF">C2G38_2055832</name>
</gene>
<evidence type="ECO:0000313" key="3">
    <source>
        <dbReference type="Proteomes" id="UP000266673"/>
    </source>
</evidence>
<accession>A0A397W4X9</accession>
<comment type="caution">
    <text evidence="2">The sequence shown here is derived from an EMBL/GenBank/DDBJ whole genome shotgun (WGS) entry which is preliminary data.</text>
</comment>
<evidence type="ECO:0000313" key="2">
    <source>
        <dbReference type="EMBL" id="RIB29790.1"/>
    </source>
</evidence>
<evidence type="ECO:0000256" key="1">
    <source>
        <dbReference type="SAM" id="Phobius"/>
    </source>
</evidence>